<dbReference type="Pfam" id="PF00059">
    <property type="entry name" value="Lectin_C"/>
    <property type="match status" value="1"/>
</dbReference>
<dbReference type="InterPro" id="IPR050111">
    <property type="entry name" value="C-type_lectin/snaclec_domain"/>
</dbReference>
<dbReference type="EMBL" id="CAIIXF020000005">
    <property type="protein sequence ID" value="CAH1782922.1"/>
    <property type="molecule type" value="Genomic_DNA"/>
</dbReference>
<evidence type="ECO:0000313" key="4">
    <source>
        <dbReference type="Proteomes" id="UP000749559"/>
    </source>
</evidence>
<dbReference type="SUPFAM" id="SSF56436">
    <property type="entry name" value="C-type lectin-like"/>
    <property type="match status" value="1"/>
</dbReference>
<gene>
    <name evidence="3" type="ORF">OFUS_LOCUS9319</name>
</gene>
<proteinExistence type="predicted"/>
<comment type="caution">
    <text evidence="3">The sequence shown here is derived from an EMBL/GenBank/DDBJ whole genome shotgun (WGS) entry which is preliminary data.</text>
</comment>
<dbReference type="Proteomes" id="UP000749559">
    <property type="component" value="Unassembled WGS sequence"/>
</dbReference>
<organism evidence="3 4">
    <name type="scientific">Owenia fusiformis</name>
    <name type="common">Polychaete worm</name>
    <dbReference type="NCBI Taxonomy" id="6347"/>
    <lineage>
        <taxon>Eukaryota</taxon>
        <taxon>Metazoa</taxon>
        <taxon>Spiralia</taxon>
        <taxon>Lophotrochozoa</taxon>
        <taxon>Annelida</taxon>
        <taxon>Polychaeta</taxon>
        <taxon>Sedentaria</taxon>
        <taxon>Canalipalpata</taxon>
        <taxon>Sabellida</taxon>
        <taxon>Oweniida</taxon>
        <taxon>Oweniidae</taxon>
        <taxon>Owenia</taxon>
    </lineage>
</organism>
<dbReference type="CDD" id="cd00037">
    <property type="entry name" value="CLECT"/>
    <property type="match status" value="1"/>
</dbReference>
<feature type="chain" id="PRO_5035747853" description="C-type lectin domain-containing protein" evidence="1">
    <location>
        <begin position="29"/>
        <end position="380"/>
    </location>
</feature>
<evidence type="ECO:0000259" key="2">
    <source>
        <dbReference type="PROSITE" id="PS50041"/>
    </source>
</evidence>
<name>A0A8S4NMS1_OWEFU</name>
<dbReference type="SMART" id="SM00034">
    <property type="entry name" value="CLECT"/>
    <property type="match status" value="1"/>
</dbReference>
<dbReference type="PROSITE" id="PS50041">
    <property type="entry name" value="C_TYPE_LECTIN_2"/>
    <property type="match status" value="1"/>
</dbReference>
<dbReference type="InterPro" id="IPR001304">
    <property type="entry name" value="C-type_lectin-like"/>
</dbReference>
<dbReference type="Gene3D" id="3.10.100.10">
    <property type="entry name" value="Mannose-Binding Protein A, subunit A"/>
    <property type="match status" value="1"/>
</dbReference>
<evidence type="ECO:0000313" key="3">
    <source>
        <dbReference type="EMBL" id="CAH1782922.1"/>
    </source>
</evidence>
<dbReference type="InterPro" id="IPR016186">
    <property type="entry name" value="C-type_lectin-like/link_sf"/>
</dbReference>
<accession>A0A8S4NMS1</accession>
<keyword evidence="1" id="KW-0732">Signal</keyword>
<dbReference type="AlphaFoldDB" id="A0A8S4NMS1"/>
<protein>
    <recommendedName>
        <fullName evidence="2">C-type lectin domain-containing protein</fullName>
    </recommendedName>
</protein>
<evidence type="ECO:0000256" key="1">
    <source>
        <dbReference type="SAM" id="SignalP"/>
    </source>
</evidence>
<dbReference type="OrthoDB" id="6162243at2759"/>
<dbReference type="PANTHER" id="PTHR22803">
    <property type="entry name" value="MANNOSE, PHOSPHOLIPASE, LECTIN RECEPTOR RELATED"/>
    <property type="match status" value="1"/>
</dbReference>
<keyword evidence="4" id="KW-1185">Reference proteome</keyword>
<sequence>MVLTLKSKMSLWTLAFVVLVCLVVDVSGASIKKSEACAALQKYKFLQEDLINLEFEKVTLDELTTSIGKMAKTVGKKVVYPKFILYEEEFVDFVQKLAKQAKKLLKSKKALDAVISAIRKCLDDTTDLNEIVRNWVQNYLDGLIKVMAVDKLEGVAEMIRQFESKDAGSRSNRLSTEKLMNLFTKLVRAEATWIKAVKGMYKKFKIGVYRLPKIRAEKEDTCKGNFTCTGKEDWKLVGSRCFLSVASLAHYSLAQKGCMDRGGHVASIHNKDENNYLASELRIGKADHAYYIGLNDIDNEGEFVWHDGSPVDFEFWASNDGKKLGVAGVKDDCTQMMPHIWGYNGHWRNVPCNYGYGGYFCSKPATLKSQGLIPDMPFET</sequence>
<feature type="domain" description="C-type lectin" evidence="2">
    <location>
        <begin position="237"/>
        <end position="353"/>
    </location>
</feature>
<reference evidence="3" key="1">
    <citation type="submission" date="2022-03" db="EMBL/GenBank/DDBJ databases">
        <authorList>
            <person name="Martin C."/>
        </authorList>
    </citation>
    <scope>NUCLEOTIDE SEQUENCE</scope>
</reference>
<feature type="signal peptide" evidence="1">
    <location>
        <begin position="1"/>
        <end position="28"/>
    </location>
</feature>
<dbReference type="InterPro" id="IPR016187">
    <property type="entry name" value="CTDL_fold"/>
</dbReference>